<dbReference type="Pfam" id="PF13093">
    <property type="entry name" value="FTA4"/>
    <property type="match status" value="1"/>
</dbReference>
<dbReference type="Proteomes" id="UP000738325">
    <property type="component" value="Unassembled WGS sequence"/>
</dbReference>
<evidence type="ECO:0000256" key="1">
    <source>
        <dbReference type="SAM" id="MobiDB-lite"/>
    </source>
</evidence>
<dbReference type="OrthoDB" id="21214at2759"/>
<dbReference type="AlphaFoldDB" id="A0A9P6UX23"/>
<proteinExistence type="predicted"/>
<feature type="region of interest" description="Disordered" evidence="1">
    <location>
        <begin position="252"/>
        <end position="277"/>
    </location>
</feature>
<dbReference type="PANTHER" id="PTHR42040:SF1">
    <property type="entry name" value="INNER KINETOCHORE SUBUNIT FTA4"/>
    <property type="match status" value="1"/>
</dbReference>
<evidence type="ECO:0000313" key="3">
    <source>
        <dbReference type="Proteomes" id="UP000738325"/>
    </source>
</evidence>
<dbReference type="InterPro" id="IPR025207">
    <property type="entry name" value="Sim4_Fta4"/>
</dbReference>
<comment type="caution">
    <text evidence="2">The sequence shown here is derived from an EMBL/GenBank/DDBJ whole genome shotgun (WGS) entry which is preliminary data.</text>
</comment>
<feature type="compositionally biased region" description="Low complexity" evidence="1">
    <location>
        <begin position="143"/>
        <end position="157"/>
    </location>
</feature>
<accession>A0A9P6UX23</accession>
<dbReference type="EMBL" id="JAAAIP010000187">
    <property type="protein sequence ID" value="KAG0323487.1"/>
    <property type="molecule type" value="Genomic_DNA"/>
</dbReference>
<feature type="region of interest" description="Disordered" evidence="1">
    <location>
        <begin position="134"/>
        <end position="157"/>
    </location>
</feature>
<name>A0A9P6UX23_9FUNG</name>
<evidence type="ECO:0000313" key="2">
    <source>
        <dbReference type="EMBL" id="KAG0323487.1"/>
    </source>
</evidence>
<dbReference type="GO" id="GO:0031511">
    <property type="term" value="C:Mis6-Sim4 complex"/>
    <property type="evidence" value="ECO:0007669"/>
    <property type="project" value="InterPro"/>
</dbReference>
<reference evidence="2" key="1">
    <citation type="journal article" date="2020" name="Fungal Divers.">
        <title>Resolving the Mortierellaceae phylogeny through synthesis of multi-gene phylogenetics and phylogenomics.</title>
        <authorList>
            <person name="Vandepol N."/>
            <person name="Liber J."/>
            <person name="Desiro A."/>
            <person name="Na H."/>
            <person name="Kennedy M."/>
            <person name="Barry K."/>
            <person name="Grigoriev I.V."/>
            <person name="Miller A.N."/>
            <person name="O'Donnell K."/>
            <person name="Stajich J.E."/>
            <person name="Bonito G."/>
        </authorList>
    </citation>
    <scope>NUCLEOTIDE SEQUENCE</scope>
    <source>
        <strain evidence="2">REB-010B</strain>
    </source>
</reference>
<gene>
    <name evidence="2" type="ORF">BGZ99_002744</name>
</gene>
<protein>
    <submittedName>
        <fullName evidence="2">Uncharacterized protein</fullName>
    </submittedName>
</protein>
<dbReference type="PANTHER" id="PTHR42040">
    <property type="entry name" value="INNER KINETOCHORE SUBUNIT FTA4"/>
    <property type="match status" value="1"/>
</dbReference>
<organism evidence="2 3">
    <name type="scientific">Dissophora globulifera</name>
    <dbReference type="NCBI Taxonomy" id="979702"/>
    <lineage>
        <taxon>Eukaryota</taxon>
        <taxon>Fungi</taxon>
        <taxon>Fungi incertae sedis</taxon>
        <taxon>Mucoromycota</taxon>
        <taxon>Mortierellomycotina</taxon>
        <taxon>Mortierellomycetes</taxon>
        <taxon>Mortierellales</taxon>
        <taxon>Mortierellaceae</taxon>
        <taxon>Dissophora</taxon>
    </lineage>
</organism>
<keyword evidence="3" id="KW-1185">Reference proteome</keyword>
<sequence length="277" mass="31635">MADSRHVSVGQARYYHDKKAFVNAQVRLLEDPITPPPDWRRHRARFNDKGQPHKPLPDTVVSAALSRLHASSKKASRLSFNSQSIRQILEQLEANQYEMRRKAKQGGIIIRTRSIQEILNSDWIDAFPETWQHHQDEMTGEGSSASSASASTSVAATPSSSRLQKYADLRSRIVALQARYQNLKEKHEYYTTLQSEIQRLDTGEIQKTVLSPDSQVVQELEKMKVLLPKLISILNTRRDVLSAKRKYQTLTEGSDTDVDKRQRVQPSNPRDALMDLF</sequence>